<dbReference type="FunFam" id="1.20.58.1040:FF:000003">
    <property type="entry name" value="glucan endo-1,3-beta-glucosidase 7"/>
    <property type="match status" value="1"/>
</dbReference>
<dbReference type="GO" id="GO:0005975">
    <property type="term" value="P:carbohydrate metabolic process"/>
    <property type="evidence" value="ECO:0007669"/>
    <property type="project" value="InterPro"/>
</dbReference>
<feature type="domain" description="X8" evidence="14">
    <location>
        <begin position="402"/>
        <end position="486"/>
    </location>
</feature>
<dbReference type="FunFam" id="3.20.20.80:FF:000005">
    <property type="entry name" value="Glucan endo-1,3-beta-glucosidase 14"/>
    <property type="match status" value="1"/>
</dbReference>
<evidence type="ECO:0000256" key="2">
    <source>
        <dbReference type="ARBA" id="ARBA00004613"/>
    </source>
</evidence>
<dbReference type="Pfam" id="PF00332">
    <property type="entry name" value="Glyco_hydro_17"/>
    <property type="match status" value="1"/>
</dbReference>
<keyword evidence="9 11" id="KW-0326">Glycosidase</keyword>
<dbReference type="SMART" id="SM00768">
    <property type="entry name" value="X8"/>
    <property type="match status" value="1"/>
</dbReference>
<dbReference type="EMBL" id="GCHU01015704">
    <property type="protein sequence ID" value="JAG86362.1"/>
    <property type="molecule type" value="Transcribed_RNA"/>
</dbReference>
<evidence type="ECO:0000256" key="10">
    <source>
        <dbReference type="RuleBase" id="RU004335"/>
    </source>
</evidence>
<dbReference type="Gene3D" id="3.20.20.80">
    <property type="entry name" value="Glycosidases"/>
    <property type="match status" value="1"/>
</dbReference>
<dbReference type="EC" id="3.2.1.39" evidence="4"/>
<dbReference type="InterPro" id="IPR012946">
    <property type="entry name" value="X8"/>
</dbReference>
<dbReference type="SUPFAM" id="SSF51445">
    <property type="entry name" value="(Trans)glycosidases"/>
    <property type="match status" value="1"/>
</dbReference>
<reference evidence="15" key="1">
    <citation type="submission" date="2015-02" db="EMBL/GenBank/DDBJ databases">
        <title>A transcriptome of Wollemia nobilis - a relic of Gondwana.</title>
        <authorList>
            <person name="Chia J.Y."/>
            <person name="Leong Y.S."/>
            <person name="Abdul Karim S."/>
            <person name="Wan Azmi N."/>
            <person name="Hercus R."/>
            <person name="Croft L."/>
        </authorList>
    </citation>
    <scope>NUCLEOTIDE SEQUENCE</scope>
    <source>
        <strain evidence="15">MaeBrown</strain>
        <tissue evidence="15">Leaf</tissue>
    </source>
</reference>
<evidence type="ECO:0000256" key="13">
    <source>
        <dbReference type="SAM" id="SignalP"/>
    </source>
</evidence>
<name>A0A0C9S337_9CONI</name>
<evidence type="ECO:0000256" key="5">
    <source>
        <dbReference type="ARBA" id="ARBA00022525"/>
    </source>
</evidence>
<dbReference type="PANTHER" id="PTHR32227">
    <property type="entry name" value="GLUCAN ENDO-1,3-BETA-GLUCOSIDASE BG1-RELATED-RELATED"/>
    <property type="match status" value="1"/>
</dbReference>
<dbReference type="InterPro" id="IPR017853">
    <property type="entry name" value="GH"/>
</dbReference>
<keyword evidence="6 13" id="KW-0732">Signal</keyword>
<evidence type="ECO:0000256" key="3">
    <source>
        <dbReference type="ARBA" id="ARBA00008773"/>
    </source>
</evidence>
<sequence>METMVRFGAAVLLALIFCIPYAESKGRVLLEHSPFLGVTYGQVADNLPPPSEVAHLVQSTLISKVKLYGADPAILKAFANTGVGMVVGVANDQIPSFNQLSVAQDWVKNNIVPFFPATNIIAVCVGNEVLYSGDQNLISQLLPALQNLHTALVGVSLDRRIKVSTPHSMALLASSEPPSVGRFKDEFMGIVKPLLEFLRQTGAPLMINPYPYFAYKSDPTDGTLAYALFQPNAGRVDTNTGLHYTNMLDAQLDAVYSALKALGYTDVDIVVAETGWPSQGDPDEAGVNMQNAMAYNGNLIKHVISAVGTPLRPNKSIETYIFALFNEDQKSGPTSERNFGLFKADMSMAYDVGLRQSPSASPTPTTPSSSPATPAPSTGSPATPVPSTGSPATTPPTSTGKAWCVPKAGLDDKTLQQNLDYACGQGIDCGPIQPGGACYTPNTLAAHATYAMNALYQTAGRNSWNCDFSHTATLTSVDPSYGGCSYPHA</sequence>
<dbReference type="Pfam" id="PF07983">
    <property type="entry name" value="X8"/>
    <property type="match status" value="1"/>
</dbReference>
<evidence type="ECO:0000259" key="14">
    <source>
        <dbReference type="SMART" id="SM00768"/>
    </source>
</evidence>
<evidence type="ECO:0000256" key="1">
    <source>
        <dbReference type="ARBA" id="ARBA00000382"/>
    </source>
</evidence>
<evidence type="ECO:0000256" key="9">
    <source>
        <dbReference type="ARBA" id="ARBA00023295"/>
    </source>
</evidence>
<proteinExistence type="inferred from homology"/>
<feature type="compositionally biased region" description="Low complexity" evidence="12">
    <location>
        <begin position="357"/>
        <end position="400"/>
    </location>
</feature>
<evidence type="ECO:0000256" key="8">
    <source>
        <dbReference type="ARBA" id="ARBA00023157"/>
    </source>
</evidence>
<dbReference type="Gene3D" id="1.20.58.1040">
    <property type="match status" value="1"/>
</dbReference>
<comment type="similarity">
    <text evidence="3 10">Belongs to the glycosyl hydrolase 17 family.</text>
</comment>
<accession>A0A0C9S337</accession>
<feature type="region of interest" description="Disordered" evidence="12">
    <location>
        <begin position="354"/>
        <end position="400"/>
    </location>
</feature>
<feature type="signal peptide" evidence="13">
    <location>
        <begin position="1"/>
        <end position="24"/>
    </location>
</feature>
<keyword evidence="8" id="KW-1015">Disulfide bond</keyword>
<evidence type="ECO:0000256" key="7">
    <source>
        <dbReference type="ARBA" id="ARBA00022801"/>
    </source>
</evidence>
<feature type="chain" id="PRO_5002202531" description="glucan endo-1,3-beta-D-glucosidase" evidence="13">
    <location>
        <begin position="25"/>
        <end position="489"/>
    </location>
</feature>
<dbReference type="InterPro" id="IPR044965">
    <property type="entry name" value="Glyco_hydro_17_plant"/>
</dbReference>
<comment type="subcellular location">
    <subcellularLocation>
        <location evidence="2">Secreted</location>
    </subcellularLocation>
</comment>
<dbReference type="GO" id="GO:0005576">
    <property type="term" value="C:extracellular region"/>
    <property type="evidence" value="ECO:0007669"/>
    <property type="project" value="UniProtKB-SubCell"/>
</dbReference>
<evidence type="ECO:0000256" key="11">
    <source>
        <dbReference type="RuleBase" id="RU004336"/>
    </source>
</evidence>
<evidence type="ECO:0000256" key="12">
    <source>
        <dbReference type="SAM" id="MobiDB-lite"/>
    </source>
</evidence>
<organism evidence="15">
    <name type="scientific">Wollemia nobilis</name>
    <dbReference type="NCBI Taxonomy" id="56998"/>
    <lineage>
        <taxon>Eukaryota</taxon>
        <taxon>Viridiplantae</taxon>
        <taxon>Streptophyta</taxon>
        <taxon>Embryophyta</taxon>
        <taxon>Tracheophyta</taxon>
        <taxon>Spermatophyta</taxon>
        <taxon>Pinopsida</taxon>
        <taxon>Pinidae</taxon>
        <taxon>Conifers II</taxon>
        <taxon>Araucariales</taxon>
        <taxon>Araucariaceae</taxon>
        <taxon>Wollemia</taxon>
    </lineage>
</organism>
<evidence type="ECO:0000256" key="4">
    <source>
        <dbReference type="ARBA" id="ARBA00012780"/>
    </source>
</evidence>
<evidence type="ECO:0000313" key="15">
    <source>
        <dbReference type="EMBL" id="JAG86362.1"/>
    </source>
</evidence>
<protein>
    <recommendedName>
        <fullName evidence="4">glucan endo-1,3-beta-D-glucosidase</fullName>
        <ecNumber evidence="4">3.2.1.39</ecNumber>
    </recommendedName>
</protein>
<dbReference type="InterPro" id="IPR000490">
    <property type="entry name" value="Glyco_hydro_17"/>
</dbReference>
<evidence type="ECO:0000256" key="6">
    <source>
        <dbReference type="ARBA" id="ARBA00022729"/>
    </source>
</evidence>
<comment type="catalytic activity">
    <reaction evidence="1">
        <text>Hydrolysis of (1-&gt;3)-beta-D-glucosidic linkages in (1-&gt;3)-beta-D-glucans.</text>
        <dbReference type="EC" id="3.2.1.39"/>
    </reaction>
</comment>
<dbReference type="AlphaFoldDB" id="A0A0C9S337"/>
<keyword evidence="7 11" id="KW-0378">Hydrolase</keyword>
<dbReference type="PROSITE" id="PS00587">
    <property type="entry name" value="GLYCOSYL_HYDROL_F17"/>
    <property type="match status" value="1"/>
</dbReference>
<dbReference type="GO" id="GO:0042973">
    <property type="term" value="F:glucan endo-1,3-beta-D-glucosidase activity"/>
    <property type="evidence" value="ECO:0007669"/>
    <property type="project" value="UniProtKB-EC"/>
</dbReference>
<keyword evidence="5" id="KW-0964">Secreted</keyword>